<protein>
    <submittedName>
        <fullName evidence="1">Uncharacterized protein</fullName>
    </submittedName>
</protein>
<accession>A0A6C0HBM6</accession>
<dbReference type="EMBL" id="MN739925">
    <property type="protein sequence ID" value="QHT77991.1"/>
    <property type="molecule type" value="Genomic_DNA"/>
</dbReference>
<reference evidence="1" key="1">
    <citation type="journal article" date="2020" name="Nature">
        <title>Giant virus diversity and host interactions through global metagenomics.</title>
        <authorList>
            <person name="Schulz F."/>
            <person name="Roux S."/>
            <person name="Paez-Espino D."/>
            <person name="Jungbluth S."/>
            <person name="Walsh D.A."/>
            <person name="Denef V.J."/>
            <person name="McMahon K.D."/>
            <person name="Konstantinidis K.T."/>
            <person name="Eloe-Fadrosh E.A."/>
            <person name="Kyrpides N.C."/>
            <person name="Woyke T."/>
        </authorList>
    </citation>
    <scope>NUCLEOTIDE SEQUENCE</scope>
    <source>
        <strain evidence="1">GVMAG-M-3300023179-90</strain>
    </source>
</reference>
<proteinExistence type="predicted"/>
<sequence length="164" mass="19035">MFSSIGESLDNAYPSNKEVVPESSLGYHANNQYDNFPPLMSDGRAVIASWQPESVTNNQMIKENGISSNWQYRKYLTRNANQIMKINYEEACNDVGYIKRDYEPRNTTNPFLYKSYLDNSKPFGYETSDLKETYLSREQLNSRKVSPAITQEQLLASQQRYEKK</sequence>
<name>A0A6C0HBM6_9ZZZZ</name>
<organism evidence="1">
    <name type="scientific">viral metagenome</name>
    <dbReference type="NCBI Taxonomy" id="1070528"/>
    <lineage>
        <taxon>unclassified sequences</taxon>
        <taxon>metagenomes</taxon>
        <taxon>organismal metagenomes</taxon>
    </lineage>
</organism>
<evidence type="ECO:0000313" key="1">
    <source>
        <dbReference type="EMBL" id="QHT77991.1"/>
    </source>
</evidence>
<dbReference type="AlphaFoldDB" id="A0A6C0HBM6"/>